<evidence type="ECO:0008006" key="3">
    <source>
        <dbReference type="Google" id="ProtNLM"/>
    </source>
</evidence>
<proteinExistence type="predicted"/>
<accession>A0A0F3GW79</accession>
<gene>
    <name evidence="1" type="ORF">MBAV_002893</name>
</gene>
<keyword evidence="2" id="KW-1185">Reference proteome</keyword>
<evidence type="ECO:0000313" key="2">
    <source>
        <dbReference type="Proteomes" id="UP000033423"/>
    </source>
</evidence>
<dbReference type="AlphaFoldDB" id="A0A0F3GW79"/>
<name>A0A0F3GW79_9BACT</name>
<protein>
    <recommendedName>
        <fullName evidence="3">4-alpha-glucanotransferase</fullName>
    </recommendedName>
</protein>
<organism evidence="1 2">
    <name type="scientific">Candidatus Magnetobacterium bavaricum</name>
    <dbReference type="NCBI Taxonomy" id="29290"/>
    <lineage>
        <taxon>Bacteria</taxon>
        <taxon>Pseudomonadati</taxon>
        <taxon>Nitrospirota</taxon>
        <taxon>Thermodesulfovibrionia</taxon>
        <taxon>Thermodesulfovibrionales</taxon>
        <taxon>Candidatus Magnetobacteriaceae</taxon>
        <taxon>Candidatus Magnetobacterium</taxon>
    </lineage>
</organism>
<reference evidence="1 2" key="1">
    <citation type="submission" date="2015-02" db="EMBL/GenBank/DDBJ databases">
        <title>Single-cell genomics of uncultivated deep-branching MTB reveals a conserved set of magnetosome genes.</title>
        <authorList>
            <person name="Kolinko S."/>
            <person name="Richter M."/>
            <person name="Glockner F.O."/>
            <person name="Brachmann A."/>
            <person name="Schuler D."/>
        </authorList>
    </citation>
    <scope>NUCLEOTIDE SEQUENCE [LARGE SCALE GENOMIC DNA]</scope>
    <source>
        <strain evidence="1">TM-1</strain>
    </source>
</reference>
<sequence>SNPDEERINVPGTYIDKNWTYRMKDTVNYLIEYNDYNMYIKGLIDERRNRPLRD</sequence>
<dbReference type="EMBL" id="LACI01001233">
    <property type="protein sequence ID" value="KJU84913.1"/>
    <property type="molecule type" value="Genomic_DNA"/>
</dbReference>
<feature type="non-terminal residue" evidence="1">
    <location>
        <position position="1"/>
    </location>
</feature>
<dbReference type="Proteomes" id="UP000033423">
    <property type="component" value="Unassembled WGS sequence"/>
</dbReference>
<comment type="caution">
    <text evidence="1">The sequence shown here is derived from an EMBL/GenBank/DDBJ whole genome shotgun (WGS) entry which is preliminary data.</text>
</comment>
<evidence type="ECO:0000313" key="1">
    <source>
        <dbReference type="EMBL" id="KJU84913.1"/>
    </source>
</evidence>